<dbReference type="AlphaFoldDB" id="A0A3S0BXJ6"/>
<dbReference type="InterPro" id="IPR036259">
    <property type="entry name" value="MFS_trans_sf"/>
</dbReference>
<keyword evidence="4 7" id="KW-0812">Transmembrane</keyword>
<protein>
    <submittedName>
        <fullName evidence="9">MFS transporter</fullName>
    </submittedName>
</protein>
<dbReference type="PANTHER" id="PTHR42718:SF46">
    <property type="entry name" value="BLR6921 PROTEIN"/>
    <property type="match status" value="1"/>
</dbReference>
<keyword evidence="2" id="KW-0813">Transport</keyword>
<evidence type="ECO:0000313" key="9">
    <source>
        <dbReference type="EMBL" id="RTE10563.1"/>
    </source>
</evidence>
<feature type="transmembrane region" description="Helical" evidence="7">
    <location>
        <begin position="195"/>
        <end position="213"/>
    </location>
</feature>
<organism evidence="9 10">
    <name type="scientific">Paenibacillus whitsoniae</name>
    <dbReference type="NCBI Taxonomy" id="2496558"/>
    <lineage>
        <taxon>Bacteria</taxon>
        <taxon>Bacillati</taxon>
        <taxon>Bacillota</taxon>
        <taxon>Bacilli</taxon>
        <taxon>Bacillales</taxon>
        <taxon>Paenibacillaceae</taxon>
        <taxon>Paenibacillus</taxon>
    </lineage>
</organism>
<dbReference type="InterPro" id="IPR011701">
    <property type="entry name" value="MFS"/>
</dbReference>
<dbReference type="Proteomes" id="UP000276128">
    <property type="component" value="Unassembled WGS sequence"/>
</dbReference>
<feature type="transmembrane region" description="Helical" evidence="7">
    <location>
        <begin position="43"/>
        <end position="62"/>
    </location>
</feature>
<feature type="transmembrane region" description="Helical" evidence="7">
    <location>
        <begin position="74"/>
        <end position="91"/>
    </location>
</feature>
<dbReference type="OrthoDB" id="2414439at2"/>
<dbReference type="Gene3D" id="1.20.1250.20">
    <property type="entry name" value="MFS general substrate transporter like domains"/>
    <property type="match status" value="1"/>
</dbReference>
<dbReference type="GO" id="GO:0005886">
    <property type="term" value="C:plasma membrane"/>
    <property type="evidence" value="ECO:0007669"/>
    <property type="project" value="UniProtKB-SubCell"/>
</dbReference>
<comment type="caution">
    <text evidence="9">The sequence shown here is derived from an EMBL/GenBank/DDBJ whole genome shotgun (WGS) entry which is preliminary data.</text>
</comment>
<evidence type="ECO:0000256" key="2">
    <source>
        <dbReference type="ARBA" id="ARBA00022448"/>
    </source>
</evidence>
<feature type="domain" description="Major facilitator superfamily (MFS) profile" evidence="8">
    <location>
        <begin position="8"/>
        <end position="460"/>
    </location>
</feature>
<sequence length="468" mass="49983">MKKTKWIILTIIIACQLIVVLDASIMVTAIPQIGRALQMSATSLTWVQNAYILPFGGFLLLGARAGDLLGRRRMLLIGIGLFSLASMLAGLSPTAEFLLVTRAFQGFSAALATPAALALLSASFVEAKERAKAIAMYSAVSAGGGSVGLLLGGFFTDFISWRVGMFINVPIGIALLFMVHRFIQQTGTRAGRFDLGGAIVSVFGMSALVYGFVQAADRGWGKPETWISFAAGIVLLAAFVLIESRAAEPIIPLRLFANRQRSGAYLGRFLMVGGNFSLFFFIPQFLQNVLGFSSLEAGLAFLPFTVAQFGMMYLIPGLVQRYGNRKVLMAGLLLAIIGTLWMSRIVTVQAQFFPQMFILLTIMGIGAGMVFQPLTVLGLTDVDPQDNGAASGLINVAHQSGSSLGLAVLISVFHVAVHTDQPSKMQFAHGVSNAILGSVLFITAALVATLLCFLPARQAFRTSALPEK</sequence>
<feature type="transmembrane region" description="Helical" evidence="7">
    <location>
        <begin position="103"/>
        <end position="122"/>
    </location>
</feature>
<feature type="transmembrane region" description="Helical" evidence="7">
    <location>
        <begin position="225"/>
        <end position="244"/>
    </location>
</feature>
<evidence type="ECO:0000256" key="6">
    <source>
        <dbReference type="ARBA" id="ARBA00023136"/>
    </source>
</evidence>
<feature type="transmembrane region" description="Helical" evidence="7">
    <location>
        <begin position="7"/>
        <end position="31"/>
    </location>
</feature>
<evidence type="ECO:0000256" key="3">
    <source>
        <dbReference type="ARBA" id="ARBA00022475"/>
    </source>
</evidence>
<dbReference type="InterPro" id="IPR020846">
    <property type="entry name" value="MFS_dom"/>
</dbReference>
<dbReference type="SUPFAM" id="SSF103473">
    <property type="entry name" value="MFS general substrate transporter"/>
    <property type="match status" value="1"/>
</dbReference>
<dbReference type="Gene3D" id="1.20.1720.10">
    <property type="entry name" value="Multidrug resistance protein D"/>
    <property type="match status" value="1"/>
</dbReference>
<keyword evidence="10" id="KW-1185">Reference proteome</keyword>
<feature type="transmembrane region" description="Helical" evidence="7">
    <location>
        <begin position="134"/>
        <end position="155"/>
    </location>
</feature>
<dbReference type="PANTHER" id="PTHR42718">
    <property type="entry name" value="MAJOR FACILITATOR SUPERFAMILY MULTIDRUG TRANSPORTER MFSC"/>
    <property type="match status" value="1"/>
</dbReference>
<name>A0A3S0BXJ6_9BACL</name>
<evidence type="ECO:0000313" key="10">
    <source>
        <dbReference type="Proteomes" id="UP000276128"/>
    </source>
</evidence>
<feature type="transmembrane region" description="Helical" evidence="7">
    <location>
        <begin position="327"/>
        <end position="346"/>
    </location>
</feature>
<dbReference type="Pfam" id="PF07690">
    <property type="entry name" value="MFS_1"/>
    <property type="match status" value="1"/>
</dbReference>
<accession>A0A3S0BXJ6</accession>
<evidence type="ECO:0000256" key="7">
    <source>
        <dbReference type="SAM" id="Phobius"/>
    </source>
</evidence>
<dbReference type="GO" id="GO:0022857">
    <property type="term" value="F:transmembrane transporter activity"/>
    <property type="evidence" value="ECO:0007669"/>
    <property type="project" value="InterPro"/>
</dbReference>
<proteinExistence type="predicted"/>
<evidence type="ECO:0000256" key="1">
    <source>
        <dbReference type="ARBA" id="ARBA00004651"/>
    </source>
</evidence>
<gene>
    <name evidence="9" type="ORF">EJQ19_06640</name>
</gene>
<keyword evidence="5 7" id="KW-1133">Transmembrane helix</keyword>
<dbReference type="CDD" id="cd17321">
    <property type="entry name" value="MFS_MMR_MDR_like"/>
    <property type="match status" value="1"/>
</dbReference>
<feature type="transmembrane region" description="Helical" evidence="7">
    <location>
        <begin position="352"/>
        <end position="371"/>
    </location>
</feature>
<evidence type="ECO:0000256" key="4">
    <source>
        <dbReference type="ARBA" id="ARBA00022692"/>
    </source>
</evidence>
<keyword evidence="3" id="KW-1003">Cell membrane</keyword>
<evidence type="ECO:0000256" key="5">
    <source>
        <dbReference type="ARBA" id="ARBA00022989"/>
    </source>
</evidence>
<comment type="subcellular location">
    <subcellularLocation>
        <location evidence="1">Cell membrane</location>
        <topology evidence="1">Multi-pass membrane protein</topology>
    </subcellularLocation>
</comment>
<keyword evidence="6 7" id="KW-0472">Membrane</keyword>
<feature type="transmembrane region" description="Helical" evidence="7">
    <location>
        <begin position="265"/>
        <end position="286"/>
    </location>
</feature>
<feature type="transmembrane region" description="Helical" evidence="7">
    <location>
        <begin position="434"/>
        <end position="454"/>
    </location>
</feature>
<feature type="transmembrane region" description="Helical" evidence="7">
    <location>
        <begin position="392"/>
        <end position="414"/>
    </location>
</feature>
<dbReference type="EMBL" id="RXHU01000017">
    <property type="protein sequence ID" value="RTE10563.1"/>
    <property type="molecule type" value="Genomic_DNA"/>
</dbReference>
<evidence type="ECO:0000259" key="8">
    <source>
        <dbReference type="PROSITE" id="PS50850"/>
    </source>
</evidence>
<reference evidence="9 10" key="1">
    <citation type="submission" date="2018-12" db="EMBL/GenBank/DDBJ databases">
        <title>Bacillus ochoae sp. nov., Paenibacillus whitsoniae sp. nov., Paenibacillus spiritus sp. nov. Isolated from the Mars Exploration Rover during spacecraft assembly.</title>
        <authorList>
            <person name="Seuylemezian A."/>
            <person name="Vaishampayan P."/>
        </authorList>
    </citation>
    <scope>NUCLEOTIDE SEQUENCE [LARGE SCALE GENOMIC DNA]</scope>
    <source>
        <strain evidence="9 10">MER 54</strain>
    </source>
</reference>
<dbReference type="PROSITE" id="PS50850">
    <property type="entry name" value="MFS"/>
    <property type="match status" value="1"/>
</dbReference>
<feature type="transmembrane region" description="Helical" evidence="7">
    <location>
        <begin position="298"/>
        <end position="315"/>
    </location>
</feature>
<feature type="transmembrane region" description="Helical" evidence="7">
    <location>
        <begin position="161"/>
        <end position="183"/>
    </location>
</feature>